<organism evidence="1 2">
    <name type="scientific">Streptomyces luteoverticillatus</name>
    <name type="common">Streptoverticillium luteoverticillatus</name>
    <dbReference type="NCBI Taxonomy" id="66425"/>
    <lineage>
        <taxon>Bacteria</taxon>
        <taxon>Bacillati</taxon>
        <taxon>Actinomycetota</taxon>
        <taxon>Actinomycetes</taxon>
        <taxon>Kitasatosporales</taxon>
        <taxon>Streptomycetaceae</taxon>
        <taxon>Streptomyces</taxon>
    </lineage>
</organism>
<gene>
    <name evidence="1" type="ORF">EKH77_03200</name>
</gene>
<dbReference type="Proteomes" id="UP000267900">
    <property type="component" value="Chromosome"/>
</dbReference>
<dbReference type="AlphaFoldDB" id="A0A3Q9FVV5"/>
<evidence type="ECO:0000313" key="1">
    <source>
        <dbReference type="EMBL" id="AZQ70356.1"/>
    </source>
</evidence>
<reference evidence="1 2" key="1">
    <citation type="submission" date="2018-12" db="EMBL/GenBank/DDBJ databases">
        <title>The whole draft genome of Streptomyce luteoverticillatus CGMCC 15060.</title>
        <authorList>
            <person name="Feng Z."/>
            <person name="Chen G."/>
            <person name="Zhang J."/>
            <person name="Zhu H."/>
            <person name="Yu X."/>
            <person name="Zhang W."/>
            <person name="Zhang X."/>
        </authorList>
    </citation>
    <scope>NUCLEOTIDE SEQUENCE [LARGE SCALE GENOMIC DNA]</scope>
    <source>
        <strain evidence="1 2">CGMCC 15060</strain>
    </source>
</reference>
<evidence type="ECO:0000313" key="2">
    <source>
        <dbReference type="Proteomes" id="UP000267900"/>
    </source>
</evidence>
<accession>A0A3Q9FVV5</accession>
<proteinExistence type="predicted"/>
<evidence type="ECO:0008006" key="3">
    <source>
        <dbReference type="Google" id="ProtNLM"/>
    </source>
</evidence>
<dbReference type="Gene3D" id="2.140.10.10">
    <property type="entry name" value="Quinoprotein alcohol dehydrogenase-like superfamily"/>
    <property type="match status" value="1"/>
</dbReference>
<dbReference type="RefSeq" id="WP_126912921.1">
    <property type="nucleotide sequence ID" value="NZ_CP034587.1"/>
</dbReference>
<dbReference type="EMBL" id="CP034587">
    <property type="protein sequence ID" value="AZQ70356.1"/>
    <property type="molecule type" value="Genomic_DNA"/>
</dbReference>
<dbReference type="SUPFAM" id="SSF50998">
    <property type="entry name" value="Quinoprotein alcohol dehydrogenase-like"/>
    <property type="match status" value="1"/>
</dbReference>
<name>A0A3Q9FVV5_STRLT</name>
<protein>
    <recommendedName>
        <fullName evidence="3">Pyrrolo-quinoline quinone</fullName>
    </recommendedName>
</protein>
<dbReference type="InterPro" id="IPR011047">
    <property type="entry name" value="Quinoprotein_ADH-like_sf"/>
</dbReference>
<keyword evidence="2" id="KW-1185">Reference proteome</keyword>
<dbReference type="OrthoDB" id="3304767at2"/>
<sequence length="523" mass="55463">MQRTANVPVAVTTQHNDNRRTGLNACETTLHPGNVTPASFGRLFSRAVDGHVYAQPLVLPGVELPGRGPRDVVYVATMHNSVYAFDAVDPAASAPLWRTSLGPSCPLPDPEIGPPHYRDIAVEVGVVSTPVIDAARKVLYVLAFTKEANGHHHTLHALDTRTGQPVLGGPVRVEASVPGTGDGSVGGRLAFTSARQIQRSALTLANGTVYAAFAAYGDRSPYHGWVFGFDALTLRRTGVYVTTPGTGLGGIWQAGQGLAVDEAGCLYFMTGNGGFRPDGSELGDSVVKLRPDLTPADWFSPFNNAELDAADADLGSAGPLLIPGTRLLLGGGKEGKFYLLDREALGHFHAGSDSQIPQSFYVVAPDANSHHIHGGPVYWDLPGGPWFYVWPENAFLRAYRFSGGRLDVSPVSTSTTTDPTGVPGGSPGMPGGMLSVSAAGRDPDSGLVWASHPWRENANQAVVDGVLRAYRARDLTDEVWHSRMNAARDDVGKFAKFVPPTVANGRVYLPSFSGALHVYGLIG</sequence>